<accession>A0AAD0YH38</accession>
<dbReference type="InterPro" id="IPR026444">
    <property type="entry name" value="Secre_tail"/>
</dbReference>
<name>A0AAD0YH38_9FLAO</name>
<sequence>MLGGTAGTSVTFFYGRLYIKGTATGYTLGVLNNSGGTATPTYGTEIPYGTPANITVTYTVDTTSTPTNVATLQVNSQPLLTNSTGTSAAATQLASVAIRQAGNSTSGTGSISIDNLVVRTYPSATLAVADLSKAKGNFIKNSFVKNEEITFGAQAKDVKVYNMFGQVVKTASVKENESLNIAELQKGNYIVTGTVNNQPVSQKILKD</sequence>
<dbReference type="AlphaFoldDB" id="A0AAD0YH38"/>
<gene>
    <name evidence="3" type="ORF">EG349_16115</name>
    <name evidence="4" type="ORF">EG353_14905</name>
</gene>
<proteinExistence type="predicted"/>
<evidence type="ECO:0000313" key="4">
    <source>
        <dbReference type="EMBL" id="AZA97963.1"/>
    </source>
</evidence>
<organism evidence="3 5">
    <name type="scientific">Chryseobacterium shandongense</name>
    <dbReference type="NCBI Taxonomy" id="1493872"/>
    <lineage>
        <taxon>Bacteria</taxon>
        <taxon>Pseudomonadati</taxon>
        <taxon>Bacteroidota</taxon>
        <taxon>Flavobacteriia</taxon>
        <taxon>Flavobacteriales</taxon>
        <taxon>Weeksellaceae</taxon>
        <taxon>Chryseobacterium group</taxon>
        <taxon>Chryseobacterium</taxon>
    </lineage>
</organism>
<dbReference type="Pfam" id="PF18962">
    <property type="entry name" value="Por_Secre_tail"/>
    <property type="match status" value="1"/>
</dbReference>
<feature type="domain" description="Secretion system C-terminal sorting" evidence="2">
    <location>
        <begin position="153"/>
        <end position="204"/>
    </location>
</feature>
<keyword evidence="1" id="KW-0732">Signal</keyword>
<evidence type="ECO:0000313" key="6">
    <source>
        <dbReference type="Proteomes" id="UP000281741"/>
    </source>
</evidence>
<dbReference type="EMBL" id="CP033915">
    <property type="protein sequence ID" value="AZA89020.1"/>
    <property type="molecule type" value="Genomic_DNA"/>
</dbReference>
<dbReference type="NCBIfam" id="TIGR04183">
    <property type="entry name" value="Por_Secre_tail"/>
    <property type="match status" value="1"/>
</dbReference>
<dbReference type="EMBL" id="CP033912">
    <property type="protein sequence ID" value="AZA97963.1"/>
    <property type="molecule type" value="Genomic_DNA"/>
</dbReference>
<dbReference type="Proteomes" id="UP000274073">
    <property type="component" value="Chromosome"/>
</dbReference>
<reference evidence="5 6" key="1">
    <citation type="submission" date="2018-11" db="EMBL/GenBank/DDBJ databases">
        <title>Proposal to divide the Flavobacteriaceae and reorganize its genera based on Amino Acid Identity values calculated from whole genome sequences.</title>
        <authorList>
            <person name="Nicholson A.C."/>
            <person name="Gulvik C.A."/>
            <person name="Whitney A.M."/>
            <person name="Humrighouse B.W."/>
            <person name="Bell M."/>
            <person name="Holmes B."/>
            <person name="Steigerwalt A.G."/>
            <person name="Villarma A."/>
            <person name="Sheth M."/>
            <person name="Batra D."/>
            <person name="Pryor J."/>
            <person name="Bernardet J.-F."/>
            <person name="Hugo C."/>
            <person name="Kampfer P."/>
            <person name="Newman J."/>
            <person name="McQuiston J.R."/>
        </authorList>
    </citation>
    <scope>NUCLEOTIDE SEQUENCE [LARGE SCALE GENOMIC DNA]</scope>
    <source>
        <strain evidence="3 5">G0207</strain>
        <strain evidence="4 6">H5143</strain>
    </source>
</reference>
<dbReference type="Proteomes" id="UP000281741">
    <property type="component" value="Chromosome"/>
</dbReference>
<protein>
    <submittedName>
        <fullName evidence="3">T9SS C-terminal target domain-containing protein</fullName>
    </submittedName>
</protein>
<evidence type="ECO:0000313" key="5">
    <source>
        <dbReference type="Proteomes" id="UP000274073"/>
    </source>
</evidence>
<keyword evidence="6" id="KW-1185">Reference proteome</keyword>
<evidence type="ECO:0000313" key="3">
    <source>
        <dbReference type="EMBL" id="AZA89020.1"/>
    </source>
</evidence>
<evidence type="ECO:0000259" key="2">
    <source>
        <dbReference type="Pfam" id="PF18962"/>
    </source>
</evidence>
<evidence type="ECO:0000256" key="1">
    <source>
        <dbReference type="ARBA" id="ARBA00022729"/>
    </source>
</evidence>